<name>A0A556U4G1_BAGYA</name>
<gene>
    <name evidence="1" type="ORF">Baya_8605</name>
</gene>
<proteinExistence type="predicted"/>
<keyword evidence="2" id="KW-1185">Reference proteome</keyword>
<protein>
    <submittedName>
        <fullName evidence="1">Uncharacterized protein</fullName>
    </submittedName>
</protein>
<organism evidence="1 2">
    <name type="scientific">Bagarius yarrelli</name>
    <name type="common">Goonch</name>
    <name type="synonym">Bagrus yarrelli</name>
    <dbReference type="NCBI Taxonomy" id="175774"/>
    <lineage>
        <taxon>Eukaryota</taxon>
        <taxon>Metazoa</taxon>
        <taxon>Chordata</taxon>
        <taxon>Craniata</taxon>
        <taxon>Vertebrata</taxon>
        <taxon>Euteleostomi</taxon>
        <taxon>Actinopterygii</taxon>
        <taxon>Neopterygii</taxon>
        <taxon>Teleostei</taxon>
        <taxon>Ostariophysi</taxon>
        <taxon>Siluriformes</taxon>
        <taxon>Sisoridae</taxon>
        <taxon>Sisorinae</taxon>
        <taxon>Bagarius</taxon>
    </lineage>
</organism>
<evidence type="ECO:0000313" key="1">
    <source>
        <dbReference type="EMBL" id="TSM60533.1"/>
    </source>
</evidence>
<accession>A0A556U4G1</accession>
<dbReference type="EMBL" id="VCAZ01000047">
    <property type="protein sequence ID" value="TSM60533.1"/>
    <property type="molecule type" value="Genomic_DNA"/>
</dbReference>
<dbReference type="AlphaFoldDB" id="A0A556U4G1"/>
<sequence>MLHLAHGFMCRRLGILIEHLHKRNLEIFSAVKENLVSCRGVSDVETDVFDPLSAMTDLLSFEDPLPQSQASRADPSGFCKTSKFKYLVCVAPPPSLTPPFSHSPIPFIVPRLVANKMKCLI</sequence>
<evidence type="ECO:0000313" key="2">
    <source>
        <dbReference type="Proteomes" id="UP000319801"/>
    </source>
</evidence>
<dbReference type="Proteomes" id="UP000319801">
    <property type="component" value="Unassembled WGS sequence"/>
</dbReference>
<comment type="caution">
    <text evidence="1">The sequence shown here is derived from an EMBL/GenBank/DDBJ whole genome shotgun (WGS) entry which is preliminary data.</text>
</comment>
<reference evidence="1 2" key="1">
    <citation type="journal article" date="2019" name="Genome Biol. Evol.">
        <title>Whole-Genome Sequencing of the Giant Devil Catfish, Bagarius yarrelli.</title>
        <authorList>
            <person name="Jiang W."/>
            <person name="Lv Y."/>
            <person name="Cheng L."/>
            <person name="Yang K."/>
            <person name="Chao B."/>
            <person name="Wang X."/>
            <person name="Li Y."/>
            <person name="Pan X."/>
            <person name="You X."/>
            <person name="Zhang Y."/>
            <person name="Yang J."/>
            <person name="Li J."/>
            <person name="Zhang X."/>
            <person name="Liu S."/>
            <person name="Sun C."/>
            <person name="Yang J."/>
            <person name="Shi Q."/>
        </authorList>
    </citation>
    <scope>NUCLEOTIDE SEQUENCE [LARGE SCALE GENOMIC DNA]</scope>
    <source>
        <strain evidence="1">JWS20170419001</strain>
        <tissue evidence="1">Muscle</tissue>
    </source>
</reference>